<dbReference type="KEGG" id="tpz:Tph_c11080"/>
<dbReference type="EMBL" id="CP003732">
    <property type="protein sequence ID" value="AFV11330.1"/>
    <property type="molecule type" value="Genomic_DNA"/>
</dbReference>
<organism evidence="4 5">
    <name type="scientific">Thermacetogenium phaeum (strain ATCC BAA-254 / DSM 26808 / PB)</name>
    <dbReference type="NCBI Taxonomy" id="1089553"/>
    <lineage>
        <taxon>Bacteria</taxon>
        <taxon>Bacillati</taxon>
        <taxon>Bacillota</taxon>
        <taxon>Clostridia</taxon>
        <taxon>Thermoanaerobacterales</taxon>
        <taxon>Thermoanaerobacteraceae</taxon>
        <taxon>Thermacetogenium</taxon>
    </lineage>
</organism>
<dbReference type="eggNOG" id="COG1776">
    <property type="taxonomic scope" value="Bacteria"/>
</dbReference>
<feature type="domain" description="CheC-like protein" evidence="3">
    <location>
        <begin position="11"/>
        <end position="45"/>
    </location>
</feature>
<evidence type="ECO:0000313" key="5">
    <source>
        <dbReference type="Proteomes" id="UP000000467"/>
    </source>
</evidence>
<dbReference type="InterPro" id="IPR028976">
    <property type="entry name" value="CheC-like_sf"/>
</dbReference>
<dbReference type="AlphaFoldDB" id="K4LHB4"/>
<dbReference type="SUPFAM" id="SSF103039">
    <property type="entry name" value="CheC-like"/>
    <property type="match status" value="1"/>
</dbReference>
<name>K4LHB4_THEPS</name>
<protein>
    <submittedName>
        <fullName evidence="4">Inhibitor of MCP methylation</fullName>
    </submittedName>
</protein>
<keyword evidence="5" id="KW-1185">Reference proteome</keyword>
<dbReference type="STRING" id="1089553.Tph_c11080"/>
<dbReference type="CDD" id="cd17909">
    <property type="entry name" value="CheC_ClassI"/>
    <property type="match status" value="1"/>
</dbReference>
<evidence type="ECO:0000259" key="3">
    <source>
        <dbReference type="Pfam" id="PF04509"/>
    </source>
</evidence>
<dbReference type="InterPro" id="IPR050992">
    <property type="entry name" value="CheZ_family_phosphatases"/>
</dbReference>
<dbReference type="Pfam" id="PF04509">
    <property type="entry name" value="CheC"/>
    <property type="match status" value="2"/>
</dbReference>
<dbReference type="Gene3D" id="3.40.1550.10">
    <property type="entry name" value="CheC-like"/>
    <property type="match status" value="1"/>
</dbReference>
<evidence type="ECO:0000256" key="1">
    <source>
        <dbReference type="ARBA" id="ARBA00022500"/>
    </source>
</evidence>
<proteinExistence type="predicted"/>
<dbReference type="HOGENOM" id="CLU_087860_2_0_9"/>
<dbReference type="GO" id="GO:0006935">
    <property type="term" value="P:chemotaxis"/>
    <property type="evidence" value="ECO:0007669"/>
    <property type="project" value="UniProtKB-KW"/>
</dbReference>
<evidence type="ECO:0000313" key="4">
    <source>
        <dbReference type="EMBL" id="AFV11330.1"/>
    </source>
</evidence>
<dbReference type="OrthoDB" id="9812187at2"/>
<reference evidence="4 5" key="1">
    <citation type="journal article" date="2012" name="BMC Genomics">
        <title>Genome-guided analysis of physiological and morphological traits of the fermentative acetate oxidizer Thermacetogenium phaeum.</title>
        <authorList>
            <person name="Oehler D."/>
            <person name="Poehlein A."/>
            <person name="Leimbach A."/>
            <person name="Muller N."/>
            <person name="Daniel R."/>
            <person name="Gottschalk G."/>
            <person name="Schink B."/>
        </authorList>
    </citation>
    <scope>NUCLEOTIDE SEQUENCE [LARGE SCALE GENOMIC DNA]</scope>
    <source>
        <strain evidence="5">ATCC BAA-254 / DSM 26808 / PB</strain>
    </source>
</reference>
<dbReference type="PANTHER" id="PTHR43693:SF1">
    <property type="entry name" value="PROTEIN PHOSPHATASE CHEZ"/>
    <property type="match status" value="1"/>
</dbReference>
<dbReference type="GO" id="GO:0016787">
    <property type="term" value="F:hydrolase activity"/>
    <property type="evidence" value="ECO:0007669"/>
    <property type="project" value="UniProtKB-KW"/>
</dbReference>
<feature type="domain" description="CheC-like protein" evidence="3">
    <location>
        <begin position="111"/>
        <end position="145"/>
    </location>
</feature>
<keyword evidence="2" id="KW-0378">Hydrolase</keyword>
<dbReference type="InterPro" id="IPR007597">
    <property type="entry name" value="CheC"/>
</dbReference>
<dbReference type="Proteomes" id="UP000000467">
    <property type="component" value="Chromosome"/>
</dbReference>
<evidence type="ECO:0000256" key="2">
    <source>
        <dbReference type="ARBA" id="ARBA00022801"/>
    </source>
</evidence>
<dbReference type="PANTHER" id="PTHR43693">
    <property type="entry name" value="PROTEIN PHOSPHATASE CHEZ"/>
    <property type="match status" value="1"/>
</dbReference>
<keyword evidence="1" id="KW-0145">Chemotaxis</keyword>
<gene>
    <name evidence="4" type="primary">cheC</name>
    <name evidence="4" type="ordered locus">Tph_c11080</name>
</gene>
<sequence length="206" mass="21886">MGYPLSLTGVQLDALREVGNIGAGNAATALSQMLNMRVEMSVPEVQMLPISRVAATVGGADTYVAGIYLQITGSAPGSILFLLPLADARRLVRALLKENLRDDSICFGELGCSALVELGNIMTGSFLNALGMFTSLKYIPTVPSLCLDMVGAILGSVLHSHGVDSDTVFFIKTDFRYQGDCGVGYLFFLPEAEALVEILNSLGVFK</sequence>
<accession>K4LHB4</accession>